<sequence>MFAVPENTVALPAARAVSHPALVAARFAQERQRWAHLLRYDPDTRFSALVERTEEQEVWLMSWLPGQQTDLHDHGGESGAFTVVSGALTELVAHTDGAGRAVEVLHRVVAGQSRVFGPNYVHQVSNEGPDPAVTLHVYRAERRMTSYRFDPVDGPRAVGPERGAAPRTHGSS</sequence>
<dbReference type="InterPro" id="IPR014710">
    <property type="entry name" value="RmlC-like_jellyroll"/>
</dbReference>
<keyword evidence="2 6" id="KW-0479">Metal-binding</keyword>
<evidence type="ECO:0000256" key="1">
    <source>
        <dbReference type="ARBA" id="ARBA00006622"/>
    </source>
</evidence>
<dbReference type="CDD" id="cd10548">
    <property type="entry name" value="cupin_CDO"/>
    <property type="match status" value="1"/>
</dbReference>
<feature type="binding site" evidence="6">
    <location>
        <position position="74"/>
    </location>
    <ligand>
        <name>Fe cation</name>
        <dbReference type="ChEBI" id="CHEBI:24875"/>
        <note>catalytic</note>
    </ligand>
</feature>
<accession>A0A5B2WT02</accession>
<dbReference type="OrthoDB" id="4217976at2"/>
<dbReference type="RefSeq" id="WP_149853704.1">
    <property type="nucleotide sequence ID" value="NZ_VUOB01000065.1"/>
</dbReference>
<protein>
    <submittedName>
        <fullName evidence="8">Cupin domain-containing protein</fullName>
    </submittedName>
</protein>
<comment type="caution">
    <text evidence="8">The sequence shown here is derived from an EMBL/GenBank/DDBJ whole genome shotgun (WGS) entry which is preliminary data.</text>
</comment>
<dbReference type="GO" id="GO:0016702">
    <property type="term" value="F:oxidoreductase activity, acting on single donors with incorporation of molecular oxygen, incorporation of two atoms of oxygen"/>
    <property type="evidence" value="ECO:0007669"/>
    <property type="project" value="InterPro"/>
</dbReference>
<dbReference type="EMBL" id="VUOB01000065">
    <property type="protein sequence ID" value="KAA2253539.1"/>
    <property type="molecule type" value="Genomic_DNA"/>
</dbReference>
<organism evidence="8 9">
    <name type="scientific">Solihabitans fulvus</name>
    <dbReference type="NCBI Taxonomy" id="1892852"/>
    <lineage>
        <taxon>Bacteria</taxon>
        <taxon>Bacillati</taxon>
        <taxon>Actinomycetota</taxon>
        <taxon>Actinomycetes</taxon>
        <taxon>Pseudonocardiales</taxon>
        <taxon>Pseudonocardiaceae</taxon>
        <taxon>Solihabitans</taxon>
    </lineage>
</organism>
<evidence type="ECO:0000256" key="7">
    <source>
        <dbReference type="SAM" id="MobiDB-lite"/>
    </source>
</evidence>
<keyword evidence="5 6" id="KW-0408">Iron</keyword>
<feature type="binding site" evidence="6">
    <location>
        <position position="122"/>
    </location>
    <ligand>
        <name>Fe cation</name>
        <dbReference type="ChEBI" id="CHEBI:24875"/>
        <note>catalytic</note>
    </ligand>
</feature>
<evidence type="ECO:0000256" key="4">
    <source>
        <dbReference type="ARBA" id="ARBA00023002"/>
    </source>
</evidence>
<dbReference type="SUPFAM" id="SSF51182">
    <property type="entry name" value="RmlC-like cupins"/>
    <property type="match status" value="1"/>
</dbReference>
<evidence type="ECO:0000313" key="8">
    <source>
        <dbReference type="EMBL" id="KAA2253539.1"/>
    </source>
</evidence>
<reference evidence="8 9" key="2">
    <citation type="submission" date="2019-09" db="EMBL/GenBank/DDBJ databases">
        <authorList>
            <person name="Jin C."/>
        </authorList>
    </citation>
    <scope>NUCLEOTIDE SEQUENCE [LARGE SCALE GENOMIC DNA]</scope>
    <source>
        <strain evidence="8 9">AN110305</strain>
    </source>
</reference>
<dbReference type="PANTHER" id="PTHR12918:SF1">
    <property type="entry name" value="CYSTEINE DIOXYGENASE TYPE 1"/>
    <property type="match status" value="1"/>
</dbReference>
<dbReference type="AlphaFoldDB" id="A0A5B2WT02"/>
<keyword evidence="4" id="KW-0560">Oxidoreductase</keyword>
<gene>
    <name evidence="8" type="ORF">F0L68_32535</name>
</gene>
<keyword evidence="9" id="KW-1185">Reference proteome</keyword>
<evidence type="ECO:0000256" key="5">
    <source>
        <dbReference type="ARBA" id="ARBA00023004"/>
    </source>
</evidence>
<dbReference type="InterPro" id="IPR010300">
    <property type="entry name" value="CDO_1"/>
</dbReference>
<dbReference type="PANTHER" id="PTHR12918">
    <property type="entry name" value="CYSTEINE DIOXYGENASE"/>
    <property type="match status" value="1"/>
</dbReference>
<evidence type="ECO:0000256" key="6">
    <source>
        <dbReference type="PIRSR" id="PIRSR610300-51"/>
    </source>
</evidence>
<evidence type="ECO:0000256" key="3">
    <source>
        <dbReference type="ARBA" id="ARBA00022964"/>
    </source>
</evidence>
<proteinExistence type="inferred from homology"/>
<evidence type="ECO:0000313" key="9">
    <source>
        <dbReference type="Proteomes" id="UP000323454"/>
    </source>
</evidence>
<keyword evidence="3" id="KW-0223">Dioxygenase</keyword>
<feature type="binding site" evidence="6">
    <location>
        <position position="72"/>
    </location>
    <ligand>
        <name>Fe cation</name>
        <dbReference type="ChEBI" id="CHEBI:24875"/>
        <note>catalytic</note>
    </ligand>
</feature>
<reference evidence="8 9" key="1">
    <citation type="submission" date="2019-09" db="EMBL/GenBank/DDBJ databases">
        <title>Goodfellowia gen. nov., a new genus of the Pseudonocardineae related to Actinoalloteichus, containing Goodfellowia coeruleoviolacea gen. nov., comb. nov. gen. nov., comb. nov.</title>
        <authorList>
            <person name="Labeda D."/>
        </authorList>
    </citation>
    <scope>NUCLEOTIDE SEQUENCE [LARGE SCALE GENOMIC DNA]</scope>
    <source>
        <strain evidence="8 9">AN110305</strain>
    </source>
</reference>
<dbReference type="Pfam" id="PF05995">
    <property type="entry name" value="CDO_I"/>
    <property type="match status" value="1"/>
</dbReference>
<feature type="region of interest" description="Disordered" evidence="7">
    <location>
        <begin position="149"/>
        <end position="172"/>
    </location>
</feature>
<name>A0A5B2WT02_9PSEU</name>
<dbReference type="Gene3D" id="2.60.120.10">
    <property type="entry name" value="Jelly Rolls"/>
    <property type="match status" value="1"/>
</dbReference>
<evidence type="ECO:0000256" key="2">
    <source>
        <dbReference type="ARBA" id="ARBA00022723"/>
    </source>
</evidence>
<dbReference type="GO" id="GO:0008198">
    <property type="term" value="F:ferrous iron binding"/>
    <property type="evidence" value="ECO:0007669"/>
    <property type="project" value="TreeGrafter"/>
</dbReference>
<comment type="similarity">
    <text evidence="1">Belongs to the cysteine dioxygenase family.</text>
</comment>
<dbReference type="Proteomes" id="UP000323454">
    <property type="component" value="Unassembled WGS sequence"/>
</dbReference>
<dbReference type="InterPro" id="IPR011051">
    <property type="entry name" value="RmlC_Cupin_sf"/>
</dbReference>